<feature type="signal peptide" evidence="1">
    <location>
        <begin position="1"/>
        <end position="19"/>
    </location>
</feature>
<comment type="caution">
    <text evidence="2">The sequence shown here is derived from an EMBL/GenBank/DDBJ whole genome shotgun (WGS) entry which is preliminary data.</text>
</comment>
<keyword evidence="3" id="KW-1185">Reference proteome</keyword>
<evidence type="ECO:0000256" key="1">
    <source>
        <dbReference type="SAM" id="SignalP"/>
    </source>
</evidence>
<evidence type="ECO:0000313" key="2">
    <source>
        <dbReference type="EMBL" id="MBB3046941.1"/>
    </source>
</evidence>
<dbReference type="RefSeq" id="WP_183409594.1">
    <property type="nucleotide sequence ID" value="NZ_JACHWY010000001.1"/>
</dbReference>
<accession>A0A7W4W3U7</accession>
<sequence length="206" mass="23682">MYARFFLLLAMFAALPASACNLSASTLVARYTVSHTNGDSHPLVLWRANHQVVQQRPDRGISDYWQWLRNGSFTHTRYFEHFARGVEMPLQLDEWSPRWQLLSSEALEKMTLQSQKGDGCKLTQKYHRPLPGGDLTVWWNPYLKLVVLLNRQKSGESTTMKLVDFDTDSKVVSEFIADLQELPTRPLAEIQKEARFIDAVLDRGVN</sequence>
<proteinExistence type="predicted"/>
<name>A0A7W4W3U7_9GAMM</name>
<dbReference type="Proteomes" id="UP000537130">
    <property type="component" value="Unassembled WGS sequence"/>
</dbReference>
<dbReference type="EMBL" id="JACHWY010000001">
    <property type="protein sequence ID" value="MBB3046941.1"/>
    <property type="molecule type" value="Genomic_DNA"/>
</dbReference>
<dbReference type="AlphaFoldDB" id="A0A7W4W3U7"/>
<reference evidence="2 3" key="1">
    <citation type="submission" date="2020-08" db="EMBL/GenBank/DDBJ databases">
        <title>Genomic Encyclopedia of Type Strains, Phase III (KMG-III): the genomes of soil and plant-associated and newly described type strains.</title>
        <authorList>
            <person name="Whitman W."/>
        </authorList>
    </citation>
    <scope>NUCLEOTIDE SEQUENCE [LARGE SCALE GENOMIC DNA]</scope>
    <source>
        <strain evidence="2 3">CECT 8654</strain>
    </source>
</reference>
<evidence type="ECO:0000313" key="3">
    <source>
        <dbReference type="Proteomes" id="UP000537130"/>
    </source>
</evidence>
<organism evidence="2 3">
    <name type="scientific">Litorivivens lipolytica</name>
    <dbReference type="NCBI Taxonomy" id="1524264"/>
    <lineage>
        <taxon>Bacteria</taxon>
        <taxon>Pseudomonadati</taxon>
        <taxon>Pseudomonadota</taxon>
        <taxon>Gammaproteobacteria</taxon>
        <taxon>Litorivivens</taxon>
    </lineage>
</organism>
<keyword evidence="1" id="KW-0732">Signal</keyword>
<gene>
    <name evidence="2" type="ORF">FHR99_001177</name>
</gene>
<feature type="chain" id="PRO_5031440223" evidence="1">
    <location>
        <begin position="20"/>
        <end position="206"/>
    </location>
</feature>
<protein>
    <submittedName>
        <fullName evidence="2">Uncharacterized protein</fullName>
    </submittedName>
</protein>